<evidence type="ECO:0000256" key="4">
    <source>
        <dbReference type="ARBA" id="ARBA00022490"/>
    </source>
</evidence>
<comment type="caution">
    <text evidence="8">The sequence shown here is derived from an EMBL/GenBank/DDBJ whole genome shotgun (WGS) entry which is preliminary data.</text>
</comment>
<proteinExistence type="inferred from homology"/>
<evidence type="ECO:0000313" key="9">
    <source>
        <dbReference type="Proteomes" id="UP001556367"/>
    </source>
</evidence>
<dbReference type="InterPro" id="IPR019585">
    <property type="entry name" value="Rpn7/CSN1"/>
</dbReference>
<evidence type="ECO:0000259" key="7">
    <source>
        <dbReference type="PROSITE" id="PS50250"/>
    </source>
</evidence>
<dbReference type="Pfam" id="PF10602">
    <property type="entry name" value="RPN7"/>
    <property type="match status" value="1"/>
</dbReference>
<evidence type="ECO:0000313" key="8">
    <source>
        <dbReference type="EMBL" id="KAL0945917.1"/>
    </source>
</evidence>
<dbReference type="Pfam" id="PF01399">
    <property type="entry name" value="PCI"/>
    <property type="match status" value="1"/>
</dbReference>
<comment type="subcellular location">
    <subcellularLocation>
        <location evidence="2">Cytoplasm</location>
    </subcellularLocation>
    <subcellularLocation>
        <location evidence="1">Nucleus</location>
    </subcellularLocation>
</comment>
<dbReference type="Gene3D" id="1.25.40.570">
    <property type="match status" value="1"/>
</dbReference>
<protein>
    <recommendedName>
        <fullName evidence="7">PCI domain-containing protein</fullName>
    </recommendedName>
</protein>
<evidence type="ECO:0000256" key="1">
    <source>
        <dbReference type="ARBA" id="ARBA00004123"/>
    </source>
</evidence>
<accession>A0ABR3IRI5</accession>
<gene>
    <name evidence="8" type="ORF">HGRIS_012200</name>
</gene>
<dbReference type="SMART" id="SM00088">
    <property type="entry name" value="PINT"/>
    <property type="match status" value="1"/>
</dbReference>
<dbReference type="PANTHER" id="PTHR14145">
    <property type="entry name" value="26S PROTESOME SUBUNIT 6"/>
    <property type="match status" value="1"/>
</dbReference>
<keyword evidence="4" id="KW-0963">Cytoplasm</keyword>
<comment type="similarity">
    <text evidence="3">Belongs to the CSN1 family.</text>
</comment>
<dbReference type="InterPro" id="IPR036390">
    <property type="entry name" value="WH_DNA-bd_sf"/>
</dbReference>
<dbReference type="PROSITE" id="PS50250">
    <property type="entry name" value="PCI"/>
    <property type="match status" value="1"/>
</dbReference>
<dbReference type="EMBL" id="JASNQZ010000015">
    <property type="protein sequence ID" value="KAL0945917.1"/>
    <property type="molecule type" value="Genomic_DNA"/>
</dbReference>
<name>A0ABR3IRI5_9AGAR</name>
<dbReference type="PANTHER" id="PTHR14145:SF2">
    <property type="entry name" value="COP9 SIGNALOSOME COMPLEX SUBUNIT 1"/>
    <property type="match status" value="1"/>
</dbReference>
<sequence length="484" mass="53730">MDVDIPDQISALISQLPQGTGKRTHRTVPVDASHPFELETYIANYTGRGAIDRLIHIITSAPSIAPEAFNVVVQHIQQTRDPSLYQHALNAYEEVAAHAQLPPPSDLATLDTRWADEMIASNQIERQKLETEVKTYMNNLIKESIRMGLRDLGDFYRSIGEHGGALKQYTRSREFCTTSQHVLDMCLSVLELLIEHRNYSHIATYVFKADAAIDAASSAAQASGATGAPTSSKKGSAERDKVQSKLDFATGLSSLGQAHYEKAAMCFLRLGPPHQLGDWLGKLVAPGDIAIYGALCSLASLSRSAIKAQVIDNPTFASYIEHEPYIRELIEAYMSSNFKVALDLLSKFSTRHFLDINLAPHLHDLTNLIRDRAVVLYFQPFSSIKLERMGASFGWSLGEVERHVVRLIQSGDIKGRVDSQNKVLQAKQTDHRTELFARASKAGKDIQNSNRKLLLRMRLQQADLVVKAPKGSHAQPTTERHTPE</sequence>
<reference evidence="9" key="1">
    <citation type="submission" date="2024-06" db="EMBL/GenBank/DDBJ databases">
        <title>Multi-omics analyses provide insights into the biosynthesis of the anticancer antibiotic pleurotin in Hohenbuehelia grisea.</title>
        <authorList>
            <person name="Weaver J.A."/>
            <person name="Alberti F."/>
        </authorList>
    </citation>
    <scope>NUCLEOTIDE SEQUENCE [LARGE SCALE GENOMIC DNA]</scope>
    <source>
        <strain evidence="9">T-177</strain>
    </source>
</reference>
<dbReference type="Proteomes" id="UP001556367">
    <property type="component" value="Unassembled WGS sequence"/>
</dbReference>
<feature type="domain" description="PCI" evidence="7">
    <location>
        <begin position="259"/>
        <end position="431"/>
    </location>
</feature>
<evidence type="ECO:0000256" key="3">
    <source>
        <dbReference type="ARBA" id="ARBA00008793"/>
    </source>
</evidence>
<keyword evidence="6" id="KW-0539">Nucleus</keyword>
<keyword evidence="9" id="KW-1185">Reference proteome</keyword>
<dbReference type="SUPFAM" id="SSF46785">
    <property type="entry name" value="Winged helix' DNA-binding domain"/>
    <property type="match status" value="1"/>
</dbReference>
<organism evidence="8 9">
    <name type="scientific">Hohenbuehelia grisea</name>
    <dbReference type="NCBI Taxonomy" id="104357"/>
    <lineage>
        <taxon>Eukaryota</taxon>
        <taxon>Fungi</taxon>
        <taxon>Dikarya</taxon>
        <taxon>Basidiomycota</taxon>
        <taxon>Agaricomycotina</taxon>
        <taxon>Agaricomycetes</taxon>
        <taxon>Agaricomycetidae</taxon>
        <taxon>Agaricales</taxon>
        <taxon>Pleurotineae</taxon>
        <taxon>Pleurotaceae</taxon>
        <taxon>Hohenbuehelia</taxon>
    </lineage>
</organism>
<evidence type="ECO:0000256" key="2">
    <source>
        <dbReference type="ARBA" id="ARBA00004496"/>
    </source>
</evidence>
<dbReference type="InterPro" id="IPR000717">
    <property type="entry name" value="PCI_dom"/>
</dbReference>
<evidence type="ECO:0000256" key="5">
    <source>
        <dbReference type="ARBA" id="ARBA00022790"/>
    </source>
</evidence>
<keyword evidence="5" id="KW-0736">Signalosome</keyword>
<evidence type="ECO:0000256" key="6">
    <source>
        <dbReference type="ARBA" id="ARBA00023242"/>
    </source>
</evidence>
<dbReference type="InterPro" id="IPR045135">
    <property type="entry name" value="Rpn7_N"/>
</dbReference>